<keyword evidence="4" id="KW-0378">Hydrolase</keyword>
<feature type="domain" description="Glycosyl hydrolase family 13 catalytic" evidence="3">
    <location>
        <begin position="13"/>
        <end position="420"/>
    </location>
</feature>
<dbReference type="Gene3D" id="3.90.400.10">
    <property type="entry name" value="Oligo-1,6-glucosidase, Domain 2"/>
    <property type="match status" value="1"/>
</dbReference>
<evidence type="ECO:0000259" key="3">
    <source>
        <dbReference type="SMART" id="SM00642"/>
    </source>
</evidence>
<dbReference type="InterPro" id="IPR017853">
    <property type="entry name" value="GH"/>
</dbReference>
<keyword evidence="2" id="KW-0325">Glycoprotein</keyword>
<dbReference type="AlphaFoldDB" id="A0A852TSG2"/>
<accession>A0A852TSG2</accession>
<dbReference type="Pfam" id="PF00128">
    <property type="entry name" value="Alpha-amylase"/>
    <property type="match status" value="1"/>
</dbReference>
<reference evidence="4 5" key="1">
    <citation type="submission" date="2020-07" db="EMBL/GenBank/DDBJ databases">
        <title>Sequencing the genomes of 1000 actinobacteria strains.</title>
        <authorList>
            <person name="Klenk H.-P."/>
        </authorList>
    </citation>
    <scope>NUCLEOTIDE SEQUENCE [LARGE SCALE GENOMIC DNA]</scope>
    <source>
        <strain evidence="4 5">CXB654</strain>
    </source>
</reference>
<dbReference type="EC" id="3.2.1.20" evidence="4"/>
<name>A0A852TSG2_9ACTN</name>
<evidence type="ECO:0000256" key="1">
    <source>
        <dbReference type="ARBA" id="ARBA00008061"/>
    </source>
</evidence>
<dbReference type="SMART" id="SM00642">
    <property type="entry name" value="Aamy"/>
    <property type="match status" value="1"/>
</dbReference>
<dbReference type="GO" id="GO:0009313">
    <property type="term" value="P:oligosaccharide catabolic process"/>
    <property type="evidence" value="ECO:0007669"/>
    <property type="project" value="TreeGrafter"/>
</dbReference>
<dbReference type="Gene3D" id="3.20.20.80">
    <property type="entry name" value="Glycosidases"/>
    <property type="match status" value="1"/>
</dbReference>
<keyword evidence="5" id="KW-1185">Reference proteome</keyword>
<evidence type="ECO:0000313" key="5">
    <source>
        <dbReference type="Proteomes" id="UP000589036"/>
    </source>
</evidence>
<evidence type="ECO:0000313" key="4">
    <source>
        <dbReference type="EMBL" id="NYE46959.1"/>
    </source>
</evidence>
<organism evidence="4 5">
    <name type="scientific">Spinactinospora alkalitolerans</name>
    <dbReference type="NCBI Taxonomy" id="687207"/>
    <lineage>
        <taxon>Bacteria</taxon>
        <taxon>Bacillati</taxon>
        <taxon>Actinomycetota</taxon>
        <taxon>Actinomycetes</taxon>
        <taxon>Streptosporangiales</taxon>
        <taxon>Nocardiopsidaceae</taxon>
        <taxon>Spinactinospora</taxon>
    </lineage>
</organism>
<dbReference type="RefSeq" id="WP_179642982.1">
    <property type="nucleotide sequence ID" value="NZ_BAAAYY010000001.1"/>
</dbReference>
<dbReference type="SUPFAM" id="SSF51445">
    <property type="entry name" value="(Trans)glycosidases"/>
    <property type="match status" value="1"/>
</dbReference>
<sequence length="547" mass="61352">MSENWWRDAVIYQIYPRSFADTDGDGVGNIAGITRRIDHLAALGVDAVWLSPFYPSPWADGGYDVADFRDVDPLLGTLADFDALVAAAHERDIRIIVDIVPNHTSDQHPWFQEAVRAAPGSRERERYVFRDGRGEDGSLPPSNWESRFGGPAWTRLPDGQWYLHLFAREQPDLNWADPEVREEFLDILRFWSRRGVDGFRIDVAYALMKDLTEPLRDVVVVPEGSGLDDIAVNPDHPHWDRPETHDIYREWRRVFEEFDPPRVAVAEAWLPSDRLVHYLREDELHQAFNFEFLRCAWDADAYRKVIDTSIADAASVRTVATWVLSNHDVVRPASVLGLPNGADLNSWLMSDGTEPAVDVELGRRRARAAALLEMGLPGSTYIYQGEELGLPEVADLPAEVLQDPKWERTGHTAKGRDGCRVPIPWEVDGPSFGFGDAPGWLPQPDDWGGLSVRAQTGDPDSTLELYRAVLRARRELTGEFSPGESLAWDDDLNQGDVLAFWRGEHWLVLVNTGSTPVTLPEGDVVVSSVALGGDRTLPANAAAWLRR</sequence>
<evidence type="ECO:0000256" key="2">
    <source>
        <dbReference type="ARBA" id="ARBA00023180"/>
    </source>
</evidence>
<dbReference type="FunFam" id="3.90.400.10:FF:000001">
    <property type="entry name" value="Maltase A3, isoform A"/>
    <property type="match status" value="1"/>
</dbReference>
<dbReference type="PANTHER" id="PTHR10357:SF179">
    <property type="entry name" value="NEUTRAL AND BASIC AMINO ACID TRANSPORT PROTEIN RBAT"/>
    <property type="match status" value="1"/>
</dbReference>
<dbReference type="GO" id="GO:0004558">
    <property type="term" value="F:alpha-1,4-glucosidase activity"/>
    <property type="evidence" value="ECO:0007669"/>
    <property type="project" value="UniProtKB-EC"/>
</dbReference>
<dbReference type="EMBL" id="JACCCC010000001">
    <property type="protein sequence ID" value="NYE46959.1"/>
    <property type="molecule type" value="Genomic_DNA"/>
</dbReference>
<dbReference type="Proteomes" id="UP000589036">
    <property type="component" value="Unassembled WGS sequence"/>
</dbReference>
<dbReference type="InterPro" id="IPR045857">
    <property type="entry name" value="O16G_dom_2"/>
</dbReference>
<keyword evidence="4" id="KW-0326">Glycosidase</keyword>
<comment type="similarity">
    <text evidence="1">Belongs to the glycosyl hydrolase 13 family.</text>
</comment>
<dbReference type="InterPro" id="IPR006047">
    <property type="entry name" value="GH13_cat_dom"/>
</dbReference>
<dbReference type="GO" id="GO:0004556">
    <property type="term" value="F:alpha-amylase activity"/>
    <property type="evidence" value="ECO:0007669"/>
    <property type="project" value="TreeGrafter"/>
</dbReference>
<comment type="caution">
    <text evidence="4">The sequence shown here is derived from an EMBL/GenBank/DDBJ whole genome shotgun (WGS) entry which is preliminary data.</text>
</comment>
<gene>
    <name evidence="4" type="ORF">HDA32_002079</name>
</gene>
<dbReference type="CDD" id="cd11332">
    <property type="entry name" value="AmyAc_OligoGlu_TS"/>
    <property type="match status" value="1"/>
</dbReference>
<dbReference type="PANTHER" id="PTHR10357">
    <property type="entry name" value="ALPHA-AMYLASE FAMILY MEMBER"/>
    <property type="match status" value="1"/>
</dbReference>
<proteinExistence type="inferred from homology"/>
<protein>
    <submittedName>
        <fullName evidence="4">Alpha-glucosidase</fullName>
        <ecNumber evidence="4">3.2.1.20</ecNumber>
    </submittedName>
</protein>